<dbReference type="NCBIfam" id="NF001923">
    <property type="entry name" value="PRK00701.1"/>
    <property type="match status" value="1"/>
</dbReference>
<dbReference type="Pfam" id="PF01566">
    <property type="entry name" value="Nramp"/>
    <property type="match status" value="1"/>
</dbReference>
<dbReference type="EMBL" id="QGKS01000450">
    <property type="protein sequence ID" value="PWR08008.1"/>
    <property type="molecule type" value="Genomic_DNA"/>
</dbReference>
<evidence type="ECO:0000256" key="1">
    <source>
        <dbReference type="ARBA" id="ARBA00004141"/>
    </source>
</evidence>
<feature type="transmembrane region" description="Helical" evidence="6">
    <location>
        <begin position="406"/>
        <end position="429"/>
    </location>
</feature>
<feature type="transmembrane region" description="Helical" evidence="6">
    <location>
        <begin position="217"/>
        <end position="239"/>
    </location>
</feature>
<dbReference type="HAMAP" id="MF_00221">
    <property type="entry name" value="NRAMP"/>
    <property type="match status" value="1"/>
</dbReference>
<evidence type="ECO:0000313" key="8">
    <source>
        <dbReference type="Proteomes" id="UP000246050"/>
    </source>
</evidence>
<feature type="transmembrane region" description="Helical" evidence="6">
    <location>
        <begin position="144"/>
        <end position="165"/>
    </location>
</feature>
<feature type="transmembrane region" description="Helical" evidence="6">
    <location>
        <begin position="68"/>
        <end position="89"/>
    </location>
</feature>
<dbReference type="GO" id="GO:0005886">
    <property type="term" value="C:plasma membrane"/>
    <property type="evidence" value="ECO:0007669"/>
    <property type="project" value="UniProtKB-SubCell"/>
</dbReference>
<keyword evidence="6" id="KW-0769">Symport</keyword>
<dbReference type="AlphaFoldDB" id="A0A317CZF8"/>
<evidence type="ECO:0000256" key="2">
    <source>
        <dbReference type="ARBA" id="ARBA00022448"/>
    </source>
</evidence>
<feature type="transmembrane region" description="Helical" evidence="6">
    <location>
        <begin position="35"/>
        <end position="53"/>
    </location>
</feature>
<dbReference type="PANTHER" id="PTHR11706:SF33">
    <property type="entry name" value="NATURAL RESISTANCE-ASSOCIATED MACROPHAGE PROTEIN 2"/>
    <property type="match status" value="1"/>
</dbReference>
<sequence>MGPVLGDGRPPAVAEPAAPVAELSALQLLLSRGRLRGVLALLGPAFVAAVAYIDPGNFATNFTAGARFGYTLAWVIVVANLMAMLVQYLSAKAGVATGRDLPELCREHLPRPVSRGLWVQAEVIAMATDLAEFVGAAVGLNLLFHVPLFPAGLITAVVAFGILALEQRGYRRFELAIVGLLCIVFLGFLYDLAVVGADPVGVAGGMVPGLAGNDSLLVVAGIIGATVMPHVVYLHSALTKARVACRDDAERHELLRFQRLDVVIGLGAAGVINLSMLVIAASMFNRTGHADVDSIEAAHAGLGQLVGGGAALAFAAALLASGLSSSSVGTYAGQVVMQGFIRRRIPLFVRRGLTMLPALLVLGLGLPATDSLVISQVVLSFGIPFALVPLLLLTRRADIMGSFVNNRVTTAIAGGIAAVIIVLNVYLLYVTFLG</sequence>
<comment type="similarity">
    <text evidence="6">Belongs to the NRAMP family.</text>
</comment>
<dbReference type="GO" id="GO:0015086">
    <property type="term" value="F:cadmium ion transmembrane transporter activity"/>
    <property type="evidence" value="ECO:0007669"/>
    <property type="project" value="TreeGrafter"/>
</dbReference>
<feature type="transmembrane region" description="Helical" evidence="6">
    <location>
        <begin position="260"/>
        <end position="284"/>
    </location>
</feature>
<evidence type="ECO:0000313" key="7">
    <source>
        <dbReference type="EMBL" id="PWR08008.1"/>
    </source>
</evidence>
<feature type="transmembrane region" description="Helical" evidence="6">
    <location>
        <begin position="347"/>
        <end position="366"/>
    </location>
</feature>
<feature type="transmembrane region" description="Helical" evidence="6">
    <location>
        <begin position="372"/>
        <end position="394"/>
    </location>
</feature>
<accession>A0A317CZF8</accession>
<comment type="subcellular location">
    <subcellularLocation>
        <location evidence="6">Cell membrane</location>
        <topology evidence="6">Multi-pass membrane protein</topology>
    </subcellularLocation>
    <subcellularLocation>
        <location evidence="1">Membrane</location>
        <topology evidence="1">Multi-pass membrane protein</topology>
    </subcellularLocation>
</comment>
<dbReference type="NCBIfam" id="NF037982">
    <property type="entry name" value="Nramp_1"/>
    <property type="match status" value="1"/>
</dbReference>
<keyword evidence="6" id="KW-1003">Cell membrane</keyword>
<dbReference type="PRINTS" id="PR00447">
    <property type="entry name" value="NATRESASSCMP"/>
</dbReference>
<keyword evidence="4 6" id="KW-1133">Transmembrane helix</keyword>
<dbReference type="NCBIfam" id="TIGR01197">
    <property type="entry name" value="nramp"/>
    <property type="match status" value="1"/>
</dbReference>
<dbReference type="GO" id="GO:0015293">
    <property type="term" value="F:symporter activity"/>
    <property type="evidence" value="ECO:0007669"/>
    <property type="project" value="UniProtKB-UniRule"/>
</dbReference>
<dbReference type="GO" id="GO:0046872">
    <property type="term" value="F:metal ion binding"/>
    <property type="evidence" value="ECO:0007669"/>
    <property type="project" value="UniProtKB-UniRule"/>
</dbReference>
<dbReference type="InterPro" id="IPR001046">
    <property type="entry name" value="NRAMP_fam"/>
</dbReference>
<keyword evidence="2 6" id="KW-0813">Transport</keyword>
<dbReference type="GO" id="GO:0034755">
    <property type="term" value="P:iron ion transmembrane transport"/>
    <property type="evidence" value="ECO:0007669"/>
    <property type="project" value="TreeGrafter"/>
</dbReference>
<name>A0A317CZF8_9ACTN</name>
<comment type="caution">
    <text evidence="7">The sequence shown here is derived from an EMBL/GenBank/DDBJ whole genome shotgun (WGS) entry which is preliminary data.</text>
</comment>
<keyword evidence="5 6" id="KW-0472">Membrane</keyword>
<evidence type="ECO:0000256" key="3">
    <source>
        <dbReference type="ARBA" id="ARBA00022692"/>
    </source>
</evidence>
<dbReference type="OrthoDB" id="9787548at2"/>
<reference evidence="7 8" key="1">
    <citation type="submission" date="2018-05" db="EMBL/GenBank/DDBJ databases">
        <title>Micromonosporas from Atacama Desert.</title>
        <authorList>
            <person name="Carro L."/>
            <person name="Golinska P."/>
            <person name="Klenk H.-P."/>
            <person name="Goodfellow M."/>
        </authorList>
    </citation>
    <scope>NUCLEOTIDE SEQUENCE [LARGE SCALE GENOMIC DNA]</scope>
    <source>
        <strain evidence="7 8">4G51</strain>
    </source>
</reference>
<organism evidence="7 8">
    <name type="scientific">Micromonospora sicca</name>
    <dbReference type="NCBI Taxonomy" id="2202420"/>
    <lineage>
        <taxon>Bacteria</taxon>
        <taxon>Bacillati</taxon>
        <taxon>Actinomycetota</taxon>
        <taxon>Actinomycetes</taxon>
        <taxon>Micromonosporales</taxon>
        <taxon>Micromonosporaceae</taxon>
        <taxon>Micromonospora</taxon>
    </lineage>
</organism>
<gene>
    <name evidence="6" type="primary">mntH</name>
    <name evidence="7" type="ORF">DKT69_33585</name>
</gene>
<evidence type="ECO:0000256" key="4">
    <source>
        <dbReference type="ARBA" id="ARBA00022989"/>
    </source>
</evidence>
<feature type="transmembrane region" description="Helical" evidence="6">
    <location>
        <begin position="304"/>
        <end position="326"/>
    </location>
</feature>
<dbReference type="GO" id="GO:0005384">
    <property type="term" value="F:manganese ion transmembrane transporter activity"/>
    <property type="evidence" value="ECO:0007669"/>
    <property type="project" value="TreeGrafter"/>
</dbReference>
<keyword evidence="6" id="KW-0406">Ion transport</keyword>
<evidence type="ECO:0000256" key="5">
    <source>
        <dbReference type="ARBA" id="ARBA00023136"/>
    </source>
</evidence>
<proteinExistence type="inferred from homology"/>
<dbReference type="RefSeq" id="WP_109805434.1">
    <property type="nucleotide sequence ID" value="NZ_QGKS01000450.1"/>
</dbReference>
<keyword evidence="3 6" id="KW-0812">Transmembrane</keyword>
<feature type="transmembrane region" description="Helical" evidence="6">
    <location>
        <begin position="177"/>
        <end position="197"/>
    </location>
</feature>
<dbReference type="PANTHER" id="PTHR11706">
    <property type="entry name" value="SOLUTE CARRIER PROTEIN FAMILY 11 MEMBER"/>
    <property type="match status" value="1"/>
</dbReference>
<comment type="function">
    <text evidence="6">H(+)-stimulated, divalent metal cation uptake system.</text>
</comment>
<evidence type="ECO:0000256" key="6">
    <source>
        <dbReference type="HAMAP-Rule" id="MF_00221"/>
    </source>
</evidence>
<dbReference type="Proteomes" id="UP000246050">
    <property type="component" value="Unassembled WGS sequence"/>
</dbReference>
<protein>
    <recommendedName>
        <fullName evidence="6">Divalent metal cation transporter MntH</fullName>
    </recommendedName>
</protein>